<dbReference type="GO" id="GO:0005654">
    <property type="term" value="C:nucleoplasm"/>
    <property type="evidence" value="ECO:0007669"/>
    <property type="project" value="TreeGrafter"/>
</dbReference>
<dbReference type="GO" id="GO:0034080">
    <property type="term" value="P:CENP-A containing chromatin assembly"/>
    <property type="evidence" value="ECO:0007669"/>
    <property type="project" value="TreeGrafter"/>
</dbReference>
<evidence type="ECO:0000313" key="4">
    <source>
        <dbReference type="EMBL" id="KAK7008561.1"/>
    </source>
</evidence>
<proteinExistence type="predicted"/>
<reference evidence="4 5" key="1">
    <citation type="submission" date="2023-11" db="EMBL/GenBank/DDBJ databases">
        <title>Halocaridina rubra genome assembly.</title>
        <authorList>
            <person name="Smith C."/>
        </authorList>
    </citation>
    <scope>NUCLEOTIDE SEQUENCE [LARGE SCALE GENOMIC DNA]</scope>
    <source>
        <strain evidence="4">EP-1</strain>
        <tissue evidence="4">Whole</tissue>
    </source>
</reference>
<dbReference type="EMBL" id="JAXCGZ010023449">
    <property type="protein sequence ID" value="KAK7008561.1"/>
    <property type="molecule type" value="Genomic_DNA"/>
</dbReference>
<dbReference type="GO" id="GO:0006335">
    <property type="term" value="P:DNA replication-dependent chromatin assembly"/>
    <property type="evidence" value="ECO:0007669"/>
    <property type="project" value="TreeGrafter"/>
</dbReference>
<evidence type="ECO:0000256" key="2">
    <source>
        <dbReference type="ARBA" id="ARBA00022803"/>
    </source>
</evidence>
<keyword evidence="5" id="KW-1185">Reference proteome</keyword>
<dbReference type="AlphaFoldDB" id="A0AAN8WEH3"/>
<protein>
    <submittedName>
        <fullName evidence="4">Uncharacterized protein</fullName>
    </submittedName>
</protein>
<dbReference type="Proteomes" id="UP001381693">
    <property type="component" value="Unassembled WGS sequence"/>
</dbReference>
<dbReference type="PANTHER" id="PTHR15081">
    <property type="entry name" value="NUCLEAR AUTOANTIGENIC SPERM PROTEIN NASP -RELATED"/>
    <property type="match status" value="1"/>
</dbReference>
<evidence type="ECO:0000313" key="5">
    <source>
        <dbReference type="Proteomes" id="UP001381693"/>
    </source>
</evidence>
<name>A0AAN8WEH3_HALRR</name>
<sequence>MHTTPEKASASASPKSSPTKKEIDAATDALNNFAQGKRHLVVGDISSAVNSLQEACKLLAEQYGETAPECGDAYFCYGKALLEMARLENGVIGNALEGVPEGDDADNSQMSNPAKLTETERVEVTEMVERALEENYKSLDIVSRNGEIKVEGHEEVVNGDEQ</sequence>
<dbReference type="InterPro" id="IPR051730">
    <property type="entry name" value="NASP-like"/>
</dbReference>
<dbReference type="GO" id="GO:0042393">
    <property type="term" value="F:histone binding"/>
    <property type="evidence" value="ECO:0007669"/>
    <property type="project" value="TreeGrafter"/>
</dbReference>
<dbReference type="PANTHER" id="PTHR15081:SF1">
    <property type="entry name" value="NUCLEAR AUTOANTIGENIC SPERM PROTEIN"/>
    <property type="match status" value="1"/>
</dbReference>
<feature type="region of interest" description="Disordered" evidence="3">
    <location>
        <begin position="1"/>
        <end position="22"/>
    </location>
</feature>
<feature type="compositionally biased region" description="Low complexity" evidence="3">
    <location>
        <begin position="6"/>
        <end position="17"/>
    </location>
</feature>
<gene>
    <name evidence="4" type="ORF">SK128_000599</name>
</gene>
<keyword evidence="1" id="KW-0677">Repeat</keyword>
<organism evidence="4 5">
    <name type="scientific">Halocaridina rubra</name>
    <name type="common">Hawaiian red shrimp</name>
    <dbReference type="NCBI Taxonomy" id="373956"/>
    <lineage>
        <taxon>Eukaryota</taxon>
        <taxon>Metazoa</taxon>
        <taxon>Ecdysozoa</taxon>
        <taxon>Arthropoda</taxon>
        <taxon>Crustacea</taxon>
        <taxon>Multicrustacea</taxon>
        <taxon>Malacostraca</taxon>
        <taxon>Eumalacostraca</taxon>
        <taxon>Eucarida</taxon>
        <taxon>Decapoda</taxon>
        <taxon>Pleocyemata</taxon>
        <taxon>Caridea</taxon>
        <taxon>Atyoidea</taxon>
        <taxon>Atyidae</taxon>
        <taxon>Halocaridina</taxon>
    </lineage>
</organism>
<evidence type="ECO:0000256" key="1">
    <source>
        <dbReference type="ARBA" id="ARBA00022737"/>
    </source>
</evidence>
<evidence type="ECO:0000256" key="3">
    <source>
        <dbReference type="SAM" id="MobiDB-lite"/>
    </source>
</evidence>
<accession>A0AAN8WEH3</accession>
<keyword evidence="2" id="KW-0802">TPR repeat</keyword>
<comment type="caution">
    <text evidence="4">The sequence shown here is derived from an EMBL/GenBank/DDBJ whole genome shotgun (WGS) entry which is preliminary data.</text>
</comment>